<dbReference type="GO" id="GO:0043023">
    <property type="term" value="F:ribosomal large subunit binding"/>
    <property type="evidence" value="ECO:0007669"/>
    <property type="project" value="UniProtKB-UniRule"/>
</dbReference>
<dbReference type="InterPro" id="IPR025490">
    <property type="entry name" value="RqcP"/>
</dbReference>
<keyword evidence="3 5" id="KW-0694">RNA-binding</keyword>
<protein>
    <recommendedName>
        <fullName evidence="5">RQC P-site tRNA stabilizing factor</fullName>
        <shortName evidence="5">RqcP</shortName>
    </recommendedName>
    <alternativeName>
        <fullName evidence="5">Ribosome-associated protein quality control protein P</fullName>
    </alternativeName>
</protein>
<dbReference type="SMART" id="SM00363">
    <property type="entry name" value="S4"/>
    <property type="match status" value="1"/>
</dbReference>
<dbReference type="Gene3D" id="3.10.290.10">
    <property type="entry name" value="RNA-binding S4 domain"/>
    <property type="match status" value="1"/>
</dbReference>
<dbReference type="SUPFAM" id="SSF55174">
    <property type="entry name" value="Alpha-L RNA-binding motif"/>
    <property type="match status" value="1"/>
</dbReference>
<evidence type="ECO:0000256" key="5">
    <source>
        <dbReference type="HAMAP-Rule" id="MF_00871"/>
    </source>
</evidence>
<evidence type="ECO:0000313" key="7">
    <source>
        <dbReference type="EMBL" id="AFV12986.1"/>
    </source>
</evidence>
<dbReference type="GO" id="GO:0072344">
    <property type="term" value="P:rescue of stalled ribosome"/>
    <property type="evidence" value="ECO:0007669"/>
    <property type="project" value="UniProtKB-UniRule"/>
</dbReference>
<gene>
    <name evidence="5" type="primary">rqcP</name>
    <name evidence="7" type="ordered locus">Tph_c28210</name>
</gene>
<evidence type="ECO:0000256" key="1">
    <source>
        <dbReference type="ARBA" id="ARBA00022555"/>
    </source>
</evidence>
<dbReference type="EMBL" id="CP003732">
    <property type="protein sequence ID" value="AFV12986.1"/>
    <property type="molecule type" value="Genomic_DNA"/>
</dbReference>
<organism evidence="7 8">
    <name type="scientific">Thermacetogenium phaeum (strain ATCC BAA-254 / DSM 26808 / PB)</name>
    <dbReference type="NCBI Taxonomy" id="1089553"/>
    <lineage>
        <taxon>Bacteria</taxon>
        <taxon>Bacillati</taxon>
        <taxon>Bacillota</taxon>
        <taxon>Clostridia</taxon>
        <taxon>Thermoanaerobacterales</taxon>
        <taxon>Thermoanaerobacteraceae</taxon>
        <taxon>Thermacetogenium</taxon>
    </lineage>
</organism>
<dbReference type="CDD" id="cd00165">
    <property type="entry name" value="S4"/>
    <property type="match status" value="1"/>
</dbReference>
<comment type="subunit">
    <text evidence="5">Associates with stalled 50S ribosomal subunits. Binds to RqcH, 23S rRNA and the P-site tRNA. Does not require RqcH for association with 50S subunits.</text>
</comment>
<dbReference type="Pfam" id="PF01479">
    <property type="entry name" value="S4"/>
    <property type="match status" value="1"/>
</dbReference>
<dbReference type="HOGENOM" id="CLU_101003_4_0_9"/>
<dbReference type="PIRSF" id="PIRSF038881">
    <property type="entry name" value="RNAbp_HP1423"/>
    <property type="match status" value="1"/>
</dbReference>
<feature type="domain" description="RNA-binding S4" evidence="6">
    <location>
        <begin position="11"/>
        <end position="74"/>
    </location>
</feature>
<dbReference type="eggNOG" id="COG1188">
    <property type="taxonomic scope" value="Bacteria"/>
</dbReference>
<keyword evidence="2 5" id="KW-0699">rRNA-binding</keyword>
<dbReference type="Proteomes" id="UP000000467">
    <property type="component" value="Chromosome"/>
</dbReference>
<dbReference type="GO" id="GO:0019843">
    <property type="term" value="F:rRNA binding"/>
    <property type="evidence" value="ECO:0007669"/>
    <property type="project" value="UniProtKB-UniRule"/>
</dbReference>
<dbReference type="KEGG" id="tpz:Tph_c28210"/>
<reference evidence="7 8" key="1">
    <citation type="journal article" date="2012" name="BMC Genomics">
        <title>Genome-guided analysis of physiological and morphological traits of the fermentative acetate oxidizer Thermacetogenium phaeum.</title>
        <authorList>
            <person name="Oehler D."/>
            <person name="Poehlein A."/>
            <person name="Leimbach A."/>
            <person name="Muller N."/>
            <person name="Daniel R."/>
            <person name="Gottschalk G."/>
            <person name="Schink B."/>
        </authorList>
    </citation>
    <scope>NUCLEOTIDE SEQUENCE [LARGE SCALE GENOMIC DNA]</scope>
    <source>
        <strain evidence="8">ATCC BAA-254 / DSM 26808 / PB</strain>
    </source>
</reference>
<dbReference type="RefSeq" id="WP_015051845.1">
    <property type="nucleotide sequence ID" value="NZ_KI912609.1"/>
</dbReference>
<sequence length="104" mass="11578">MAKGNSRGEDVRLDKFLQLSRLVKRRVSAREACRGGRVQVNGRIARPGREVKVGDEITLIWGRKALTVKVLALPERSIPASQAKTLYSIIGEESIPSPEYQDFS</sequence>
<evidence type="ECO:0000259" key="6">
    <source>
        <dbReference type="SMART" id="SM00363"/>
    </source>
</evidence>
<dbReference type="PROSITE" id="PS50889">
    <property type="entry name" value="S4"/>
    <property type="match status" value="1"/>
</dbReference>
<comment type="similarity">
    <text evidence="5">Belongs to the RqcP family.</text>
</comment>
<evidence type="ECO:0000256" key="2">
    <source>
        <dbReference type="ARBA" id="ARBA00022730"/>
    </source>
</evidence>
<comment type="function">
    <text evidence="5">Key component of the ribosome quality control system (RQC), a ribosome-associated complex that mediates the extraction of incompletely synthesized nascent chains from stalled ribosomes and their subsequent degradation. RqcH recruits Ala-charged tRNA, and with RqcP directs the elongation of stalled nascent chains on 50S ribosomal subunits, leading to non-templated C-terminal alanine extensions (Ala tail). The Ala tail promotes nascent chain degradation. RqcP is associated with the translocation-like movement of the peptidyl-tRNA from the A-site into the P-site.</text>
</comment>
<evidence type="ECO:0000256" key="3">
    <source>
        <dbReference type="ARBA" id="ARBA00022884"/>
    </source>
</evidence>
<evidence type="ECO:0000256" key="4">
    <source>
        <dbReference type="ARBA" id="ARBA00022917"/>
    </source>
</evidence>
<dbReference type="AlphaFoldDB" id="K4LJ11"/>
<keyword evidence="1 5" id="KW-0820">tRNA-binding</keyword>
<dbReference type="HAMAP" id="MF_00871">
    <property type="entry name" value="RqcP"/>
    <property type="match status" value="1"/>
</dbReference>
<keyword evidence="4 5" id="KW-0648">Protein biosynthesis</keyword>
<keyword evidence="8" id="KW-1185">Reference proteome</keyword>
<evidence type="ECO:0000313" key="8">
    <source>
        <dbReference type="Proteomes" id="UP000000467"/>
    </source>
</evidence>
<accession>K4LJ11</accession>
<dbReference type="InterPro" id="IPR002942">
    <property type="entry name" value="S4_RNA-bd"/>
</dbReference>
<dbReference type="STRING" id="1089553.Tph_c28210"/>
<dbReference type="GO" id="GO:0000049">
    <property type="term" value="F:tRNA binding"/>
    <property type="evidence" value="ECO:0007669"/>
    <property type="project" value="UniProtKB-UniRule"/>
</dbReference>
<proteinExistence type="inferred from homology"/>
<name>K4LJ11_THEPS</name>
<dbReference type="InterPro" id="IPR036986">
    <property type="entry name" value="S4_RNA-bd_sf"/>
</dbReference>